<evidence type="ECO:0000313" key="9">
    <source>
        <dbReference type="Proteomes" id="UP000245341"/>
    </source>
</evidence>
<proteinExistence type="predicted"/>
<dbReference type="GO" id="GO:0005886">
    <property type="term" value="C:plasma membrane"/>
    <property type="evidence" value="ECO:0007669"/>
    <property type="project" value="TreeGrafter"/>
</dbReference>
<dbReference type="InterPro" id="IPR045860">
    <property type="entry name" value="Snake_toxin-like_sf"/>
</dbReference>
<dbReference type="CTD" id="432355"/>
<gene>
    <name evidence="10" type="primary">SLURP2</name>
</gene>
<evidence type="ECO:0000256" key="1">
    <source>
        <dbReference type="ARBA" id="ARBA00004613"/>
    </source>
</evidence>
<accession>A0A7F8PVD8</accession>
<reference evidence="10" key="1">
    <citation type="submission" date="2025-08" db="UniProtKB">
        <authorList>
            <consortium name="RefSeq"/>
        </authorList>
    </citation>
    <scope>IDENTIFICATION</scope>
    <source>
        <tissue evidence="10">Liver</tissue>
    </source>
</reference>
<evidence type="ECO:0000313" key="10">
    <source>
        <dbReference type="RefSeq" id="XP_030872634.1"/>
    </source>
</evidence>
<name>A0A7F8PVD8_LEPWE</name>
<evidence type="ECO:0000256" key="4">
    <source>
        <dbReference type="ARBA" id="ARBA00023157"/>
    </source>
</evidence>
<dbReference type="SUPFAM" id="SSF57302">
    <property type="entry name" value="Snake toxin-like"/>
    <property type="match status" value="1"/>
</dbReference>
<dbReference type="FunFam" id="2.10.60.10:FF:000026">
    <property type="entry name" value="Secreted Ly-6/uPAR domain-containing protein 2"/>
    <property type="match status" value="1"/>
</dbReference>
<evidence type="ECO:0000256" key="5">
    <source>
        <dbReference type="ARBA" id="ARBA00062105"/>
    </source>
</evidence>
<dbReference type="KEGG" id="lww:102733913"/>
<comment type="subcellular location">
    <subcellularLocation>
        <location evidence="1">Secreted</location>
    </subcellularLocation>
</comment>
<keyword evidence="9" id="KW-1185">Reference proteome</keyword>
<keyword evidence="4" id="KW-1015">Disulfide bond</keyword>
<dbReference type="OrthoDB" id="9532969at2759"/>
<feature type="domain" description="Snake toxin/toxin-like" evidence="8">
    <location>
        <begin position="91"/>
        <end position="163"/>
    </location>
</feature>
<keyword evidence="3" id="KW-0732">Signal</keyword>
<comment type="subunit">
    <text evidence="5">Interacts with CHRNA3, CHRNA4, CHRNA5, CHRNA7, CHRNB2 and CHRNB4. Interacts with CHRM1 and CHRM3 probably in an allosteric manner.</text>
</comment>
<sequence>MPPPHPPTHRALACWAVLRTQHRALGRPSTNTGPAPSGKPVTPDSKAVPVGMAPTRTGADLCGFLCPGCKRSTSTLQGVSHCHAPFTAGALNCHQCKGFGGCHHAARCPRGSNYCVSIGTRDPFSVIDLPLVTKSCYSNCPDILSLGLGPNVSLVCCQYNLCNID</sequence>
<organism evidence="9 10">
    <name type="scientific">Leptonychotes weddellii</name>
    <name type="common">Weddell seal</name>
    <name type="synonym">Otaria weddellii</name>
    <dbReference type="NCBI Taxonomy" id="9713"/>
    <lineage>
        <taxon>Eukaryota</taxon>
        <taxon>Metazoa</taxon>
        <taxon>Chordata</taxon>
        <taxon>Craniata</taxon>
        <taxon>Vertebrata</taxon>
        <taxon>Euteleostomi</taxon>
        <taxon>Mammalia</taxon>
        <taxon>Eutheria</taxon>
        <taxon>Laurasiatheria</taxon>
        <taxon>Carnivora</taxon>
        <taxon>Caniformia</taxon>
        <taxon>Pinnipedia</taxon>
        <taxon>Phocidae</taxon>
        <taxon>Monachinae</taxon>
        <taxon>Lobodontini</taxon>
        <taxon>Leptonychotes</taxon>
    </lineage>
</organism>
<dbReference type="AlphaFoldDB" id="A0A7F8PVD8"/>
<evidence type="ECO:0000259" key="8">
    <source>
        <dbReference type="Pfam" id="PF00087"/>
    </source>
</evidence>
<evidence type="ECO:0000256" key="7">
    <source>
        <dbReference type="SAM" id="MobiDB-lite"/>
    </source>
</evidence>
<dbReference type="InterPro" id="IPR035076">
    <property type="entry name" value="Toxin/TOLIP"/>
</dbReference>
<dbReference type="Proteomes" id="UP000245341">
    <property type="component" value="Unplaced"/>
</dbReference>
<dbReference type="InterPro" id="IPR051110">
    <property type="entry name" value="Ly-6/neurotoxin-like_GPI-ap"/>
</dbReference>
<dbReference type="PANTHER" id="PTHR16983:SF14">
    <property type="entry name" value="SECRETED LY-6_UPAR DOMAIN-CONTAINING PROTEIN 2"/>
    <property type="match status" value="1"/>
</dbReference>
<dbReference type="PANTHER" id="PTHR16983">
    <property type="entry name" value="UPAR/LY6 DOMAIN-CONTAINING PROTEIN"/>
    <property type="match status" value="1"/>
</dbReference>
<protein>
    <recommendedName>
        <fullName evidence="6">Secreted Ly-6/uPAR domain-containing protein 2</fullName>
    </recommendedName>
</protein>
<dbReference type="GeneID" id="102733913"/>
<evidence type="ECO:0000256" key="6">
    <source>
        <dbReference type="ARBA" id="ARBA00070739"/>
    </source>
</evidence>
<evidence type="ECO:0000256" key="2">
    <source>
        <dbReference type="ARBA" id="ARBA00022525"/>
    </source>
</evidence>
<dbReference type="Gene3D" id="2.10.60.10">
    <property type="entry name" value="CD59"/>
    <property type="match status" value="1"/>
</dbReference>
<dbReference type="Pfam" id="PF00087">
    <property type="entry name" value="Toxin_TOLIP"/>
    <property type="match status" value="1"/>
</dbReference>
<feature type="region of interest" description="Disordered" evidence="7">
    <location>
        <begin position="25"/>
        <end position="48"/>
    </location>
</feature>
<keyword evidence="2" id="KW-0964">Secreted</keyword>
<dbReference type="GO" id="GO:0005576">
    <property type="term" value="C:extracellular region"/>
    <property type="evidence" value="ECO:0007669"/>
    <property type="project" value="UniProtKB-SubCell"/>
</dbReference>
<dbReference type="RefSeq" id="XP_030872634.1">
    <property type="nucleotide sequence ID" value="XM_031016774.1"/>
</dbReference>
<evidence type="ECO:0000256" key="3">
    <source>
        <dbReference type="ARBA" id="ARBA00022729"/>
    </source>
</evidence>